<protein>
    <submittedName>
        <fullName evidence="6">LysR family transcriptional regulator</fullName>
    </submittedName>
</protein>
<dbReference type="InterPro" id="IPR036390">
    <property type="entry name" value="WH_DNA-bd_sf"/>
</dbReference>
<dbReference type="Gene3D" id="3.40.190.10">
    <property type="entry name" value="Periplasmic binding protein-like II"/>
    <property type="match status" value="2"/>
</dbReference>
<sequence>MDLLRHLEFFVAIAEEEHFGRAAGRLGIAQPPLSQGLQRLERSLGVVLVERSPRGVRLNAAGRDLLPRARALLQDAEDLRRVAATHGAAAASLRVGTVPQLTARAATAVATACQSEAGGLVEMTTASTTELVDAVTAGQLDLAVVIHPALLGALRSGPVVRFETALLVPAAHPAARSGEPVAIRSLRGLRMAIPPRSHGTAAHDLLLDTLDQRGLVAPALSAPDDRAALVLVATGRAFALTADPDLTAPGVQRRAVAGDPLPLRLRVVWRKEAADTAVPDAVLSALRDEAGDGAVAS</sequence>
<comment type="caution">
    <text evidence="6">The sequence shown here is derived from an EMBL/GenBank/DDBJ whole genome shotgun (WGS) entry which is preliminary data.</text>
</comment>
<organism evidence="6 7">
    <name type="scientific">Pseudonocardia xinjiangensis</name>
    <dbReference type="NCBI Taxonomy" id="75289"/>
    <lineage>
        <taxon>Bacteria</taxon>
        <taxon>Bacillati</taxon>
        <taxon>Actinomycetota</taxon>
        <taxon>Actinomycetes</taxon>
        <taxon>Pseudonocardiales</taxon>
        <taxon>Pseudonocardiaceae</taxon>
        <taxon>Pseudonocardia</taxon>
    </lineage>
</organism>
<dbReference type="RefSeq" id="WP_169396279.1">
    <property type="nucleotide sequence ID" value="NZ_BAAAJH010000021.1"/>
</dbReference>
<accession>A0ABX1RG28</accession>
<dbReference type="PROSITE" id="PS50931">
    <property type="entry name" value="HTH_LYSR"/>
    <property type="match status" value="1"/>
</dbReference>
<dbReference type="Pfam" id="PF03466">
    <property type="entry name" value="LysR_substrate"/>
    <property type="match status" value="1"/>
</dbReference>
<dbReference type="InterPro" id="IPR005119">
    <property type="entry name" value="LysR_subst-bd"/>
</dbReference>
<keyword evidence="4" id="KW-0804">Transcription</keyword>
<evidence type="ECO:0000313" key="7">
    <source>
        <dbReference type="Proteomes" id="UP001296706"/>
    </source>
</evidence>
<keyword evidence="2" id="KW-0805">Transcription regulation</keyword>
<dbReference type="PRINTS" id="PR00039">
    <property type="entry name" value="HTHLYSR"/>
</dbReference>
<comment type="similarity">
    <text evidence="1">Belongs to the LysR transcriptional regulatory family.</text>
</comment>
<gene>
    <name evidence="6" type="ORF">HF577_14055</name>
</gene>
<evidence type="ECO:0000256" key="4">
    <source>
        <dbReference type="ARBA" id="ARBA00023163"/>
    </source>
</evidence>
<dbReference type="Pfam" id="PF00126">
    <property type="entry name" value="HTH_1"/>
    <property type="match status" value="1"/>
</dbReference>
<dbReference type="Proteomes" id="UP001296706">
    <property type="component" value="Unassembled WGS sequence"/>
</dbReference>
<evidence type="ECO:0000256" key="3">
    <source>
        <dbReference type="ARBA" id="ARBA00023125"/>
    </source>
</evidence>
<dbReference type="InterPro" id="IPR000847">
    <property type="entry name" value="LysR_HTH_N"/>
</dbReference>
<evidence type="ECO:0000313" key="6">
    <source>
        <dbReference type="EMBL" id="NMH78203.1"/>
    </source>
</evidence>
<proteinExistence type="inferred from homology"/>
<keyword evidence="7" id="KW-1185">Reference proteome</keyword>
<dbReference type="SUPFAM" id="SSF46785">
    <property type="entry name" value="Winged helix' DNA-binding domain"/>
    <property type="match status" value="1"/>
</dbReference>
<evidence type="ECO:0000259" key="5">
    <source>
        <dbReference type="PROSITE" id="PS50931"/>
    </source>
</evidence>
<name>A0ABX1RG28_9PSEU</name>
<dbReference type="PANTHER" id="PTHR30346">
    <property type="entry name" value="TRANSCRIPTIONAL DUAL REGULATOR HCAR-RELATED"/>
    <property type="match status" value="1"/>
</dbReference>
<evidence type="ECO:0000256" key="2">
    <source>
        <dbReference type="ARBA" id="ARBA00023015"/>
    </source>
</evidence>
<dbReference type="Gene3D" id="1.10.10.10">
    <property type="entry name" value="Winged helix-like DNA-binding domain superfamily/Winged helix DNA-binding domain"/>
    <property type="match status" value="1"/>
</dbReference>
<dbReference type="EMBL" id="JAAXKY010000038">
    <property type="protein sequence ID" value="NMH78203.1"/>
    <property type="molecule type" value="Genomic_DNA"/>
</dbReference>
<feature type="domain" description="HTH lysR-type" evidence="5">
    <location>
        <begin position="1"/>
        <end position="59"/>
    </location>
</feature>
<dbReference type="PANTHER" id="PTHR30346:SF0">
    <property type="entry name" value="HCA OPERON TRANSCRIPTIONAL ACTIVATOR HCAR"/>
    <property type="match status" value="1"/>
</dbReference>
<keyword evidence="3" id="KW-0238">DNA-binding</keyword>
<reference evidence="6 7" key="1">
    <citation type="submission" date="2020-04" db="EMBL/GenBank/DDBJ databases">
        <authorList>
            <person name="Klaysubun C."/>
            <person name="Duangmal K."/>
            <person name="Lipun K."/>
        </authorList>
    </citation>
    <scope>NUCLEOTIDE SEQUENCE [LARGE SCALE GENOMIC DNA]</scope>
    <source>
        <strain evidence="6 7">JCM 11839</strain>
    </source>
</reference>
<evidence type="ECO:0000256" key="1">
    <source>
        <dbReference type="ARBA" id="ARBA00009437"/>
    </source>
</evidence>
<dbReference type="SUPFAM" id="SSF53850">
    <property type="entry name" value="Periplasmic binding protein-like II"/>
    <property type="match status" value="1"/>
</dbReference>
<dbReference type="InterPro" id="IPR036388">
    <property type="entry name" value="WH-like_DNA-bd_sf"/>
</dbReference>